<evidence type="ECO:0000313" key="6">
    <source>
        <dbReference type="Proteomes" id="UP000013086"/>
    </source>
</evidence>
<dbReference type="PROSITE" id="PS50943">
    <property type="entry name" value="HTH_CROC1"/>
    <property type="match status" value="1"/>
</dbReference>
<dbReference type="OrthoDB" id="8613261at2"/>
<evidence type="ECO:0000259" key="4">
    <source>
        <dbReference type="PROSITE" id="PS50943"/>
    </source>
</evidence>
<dbReference type="PATRIC" id="fig|1217715.3.peg.2736"/>
<keyword evidence="3" id="KW-0804">Transcription</keyword>
<dbReference type="Gene3D" id="1.10.260.40">
    <property type="entry name" value="lambda repressor-like DNA-binding domains"/>
    <property type="match status" value="1"/>
</dbReference>
<dbReference type="SMART" id="SM00530">
    <property type="entry name" value="HTH_XRE"/>
    <property type="match status" value="1"/>
</dbReference>
<dbReference type="eggNOG" id="COG4197">
    <property type="taxonomic scope" value="Bacteria"/>
</dbReference>
<dbReference type="InterPro" id="IPR001387">
    <property type="entry name" value="Cro/C1-type_HTH"/>
</dbReference>
<accession>N8Q9T1</accession>
<dbReference type="AlphaFoldDB" id="N8Q9T1"/>
<dbReference type="InterPro" id="IPR036286">
    <property type="entry name" value="LexA/Signal_pep-like_sf"/>
</dbReference>
<dbReference type="InterPro" id="IPR010982">
    <property type="entry name" value="Lambda_DNA-bd_dom_sf"/>
</dbReference>
<dbReference type="Pfam" id="PF00717">
    <property type="entry name" value="Peptidase_S24"/>
    <property type="match status" value="1"/>
</dbReference>
<dbReference type="Proteomes" id="UP000013086">
    <property type="component" value="Unassembled WGS sequence"/>
</dbReference>
<dbReference type="eggNOG" id="COG2932">
    <property type="taxonomic scope" value="Bacteria"/>
</dbReference>
<dbReference type="InterPro" id="IPR015927">
    <property type="entry name" value="Peptidase_S24_S26A/B/C"/>
</dbReference>
<dbReference type="EMBL" id="APOH01000021">
    <property type="protein sequence ID" value="ENU18672.1"/>
    <property type="molecule type" value="Genomic_DNA"/>
</dbReference>
<sequence>MKTLAERLKYAMEVLPPKKIKGVELARAVGVKPPSVSDWLSGKSKTMEGENLLRAAKHLSVNPVWLATGSGEIKLEKKSALGTDLDINQQEMIPVKTWDSSTPLDEDEVEIPFFKDFSFACGSGAIGEALLNEKRKLRMSKATLRNKAIDKKNAVATTSSGDSMSPTIKDGDTIHIDLGRKTVKDGKIFAVCHGGLFLAKRLYNLPMGGIRIVSDNTTEYPEIHLTAQEIKDQQFEIVGWIWQISTMENW</sequence>
<dbReference type="Gene3D" id="2.10.109.10">
    <property type="entry name" value="Umud Fragment, subunit A"/>
    <property type="match status" value="1"/>
</dbReference>
<dbReference type="RefSeq" id="WP_004649406.1">
    <property type="nucleotide sequence ID" value="NZ_KB849166.1"/>
</dbReference>
<dbReference type="CDD" id="cd06529">
    <property type="entry name" value="S24_LexA-like"/>
    <property type="match status" value="1"/>
</dbReference>
<proteinExistence type="predicted"/>
<dbReference type="InterPro" id="IPR039418">
    <property type="entry name" value="LexA-like"/>
</dbReference>
<keyword evidence="1" id="KW-0805">Transcription regulation</keyword>
<dbReference type="SUPFAM" id="SSF47413">
    <property type="entry name" value="lambda repressor-like DNA-binding domains"/>
    <property type="match status" value="1"/>
</dbReference>
<evidence type="ECO:0000256" key="3">
    <source>
        <dbReference type="ARBA" id="ARBA00023163"/>
    </source>
</evidence>
<dbReference type="HOGENOM" id="CLU_066192_1_4_6"/>
<feature type="domain" description="HTH cro/C1-type" evidence="4">
    <location>
        <begin position="24"/>
        <end position="66"/>
    </location>
</feature>
<keyword evidence="2" id="KW-0238">DNA-binding</keyword>
<dbReference type="PANTHER" id="PTHR40661">
    <property type="match status" value="1"/>
</dbReference>
<evidence type="ECO:0000313" key="5">
    <source>
        <dbReference type="EMBL" id="ENU18672.1"/>
    </source>
</evidence>
<dbReference type="GO" id="GO:0003677">
    <property type="term" value="F:DNA binding"/>
    <property type="evidence" value="ECO:0007669"/>
    <property type="project" value="UniProtKB-KW"/>
</dbReference>
<evidence type="ECO:0000256" key="2">
    <source>
        <dbReference type="ARBA" id="ARBA00023125"/>
    </source>
</evidence>
<dbReference type="CDD" id="cd00093">
    <property type="entry name" value="HTH_XRE"/>
    <property type="match status" value="1"/>
</dbReference>
<protein>
    <recommendedName>
        <fullName evidence="4">HTH cro/C1-type domain-containing protein</fullName>
    </recommendedName>
</protein>
<gene>
    <name evidence="5" type="ORF">F994_02799</name>
</gene>
<reference evidence="5 6" key="1">
    <citation type="submission" date="2013-02" db="EMBL/GenBank/DDBJ databases">
        <title>The Genome Sequence of Acinetobacter sp. ANC 3994.</title>
        <authorList>
            <consortium name="The Broad Institute Genome Sequencing Platform"/>
            <consortium name="The Broad Institute Genome Sequencing Center for Infectious Disease"/>
            <person name="Cerqueira G."/>
            <person name="Feldgarden M."/>
            <person name="Courvalin P."/>
            <person name="Perichon B."/>
            <person name="Grillot-Courvalin C."/>
            <person name="Clermont D."/>
            <person name="Rocha E."/>
            <person name="Yoon E.-J."/>
            <person name="Nemec A."/>
            <person name="Walker B."/>
            <person name="Young S.K."/>
            <person name="Zeng Q."/>
            <person name="Gargeya S."/>
            <person name="Fitzgerald M."/>
            <person name="Haas B."/>
            <person name="Abouelleil A."/>
            <person name="Alvarado L."/>
            <person name="Arachchi H.M."/>
            <person name="Berlin A.M."/>
            <person name="Chapman S.B."/>
            <person name="Dewar J."/>
            <person name="Goldberg J."/>
            <person name="Griggs A."/>
            <person name="Gujja S."/>
            <person name="Hansen M."/>
            <person name="Howarth C."/>
            <person name="Imamovic A."/>
            <person name="Larimer J."/>
            <person name="McCowan C."/>
            <person name="Murphy C."/>
            <person name="Neiman D."/>
            <person name="Pearson M."/>
            <person name="Priest M."/>
            <person name="Roberts A."/>
            <person name="Saif S."/>
            <person name="Shea T."/>
            <person name="Sisk P."/>
            <person name="Sykes S."/>
            <person name="Wortman J."/>
            <person name="Nusbaum C."/>
            <person name="Birren B."/>
        </authorList>
    </citation>
    <scope>NUCLEOTIDE SEQUENCE [LARGE SCALE GENOMIC DNA]</scope>
    <source>
        <strain evidence="5 6">ANC 3994</strain>
    </source>
</reference>
<name>N8Q9T1_9GAMM</name>
<dbReference type="PANTHER" id="PTHR40661:SF2">
    <property type="entry name" value="HTH-TYPE TRANSCRIPTIONAL REGULATOR PRTR"/>
    <property type="match status" value="1"/>
</dbReference>
<evidence type="ECO:0000256" key="1">
    <source>
        <dbReference type="ARBA" id="ARBA00023015"/>
    </source>
</evidence>
<organism evidence="5 6">
    <name type="scientific">Acinetobacter bohemicus ANC 3994</name>
    <dbReference type="NCBI Taxonomy" id="1217715"/>
    <lineage>
        <taxon>Bacteria</taxon>
        <taxon>Pseudomonadati</taxon>
        <taxon>Pseudomonadota</taxon>
        <taxon>Gammaproteobacteria</taxon>
        <taxon>Moraxellales</taxon>
        <taxon>Moraxellaceae</taxon>
        <taxon>Acinetobacter</taxon>
    </lineage>
</organism>
<comment type="caution">
    <text evidence="5">The sequence shown here is derived from an EMBL/GenBank/DDBJ whole genome shotgun (WGS) entry which is preliminary data.</text>
</comment>
<dbReference type="SUPFAM" id="SSF51306">
    <property type="entry name" value="LexA/Signal peptidase"/>
    <property type="match status" value="1"/>
</dbReference>